<dbReference type="InterPro" id="IPR050365">
    <property type="entry name" value="TIM50"/>
</dbReference>
<evidence type="ECO:0000313" key="4">
    <source>
        <dbReference type="EMBL" id="GIX63408.1"/>
    </source>
</evidence>
<dbReference type="InterPro" id="IPR036412">
    <property type="entry name" value="HAD-like_sf"/>
</dbReference>
<dbReference type="SUPFAM" id="SSF56784">
    <property type="entry name" value="HAD-like"/>
    <property type="match status" value="1"/>
</dbReference>
<comment type="subunit">
    <text evidence="1">Component of the TIM23 complex.</text>
</comment>
<accession>A0AAV4LUI0</accession>
<feature type="region of interest" description="Disordered" evidence="2">
    <location>
        <begin position="39"/>
        <end position="60"/>
    </location>
</feature>
<feature type="domain" description="FCP1 homology" evidence="3">
    <location>
        <begin position="227"/>
        <end position="443"/>
    </location>
</feature>
<dbReference type="Proteomes" id="UP001497744">
    <property type="component" value="Unassembled WGS sequence"/>
</dbReference>
<comment type="subcellular location">
    <subcellularLocation>
        <location evidence="1">Mitochondrion inner membrane</location>
        <topology evidence="1">Single-pass membrane protein</topology>
    </subcellularLocation>
</comment>
<sequence>MIGEEYPASCVMAASSAAGNRHAMVSGDMESAYVDQAHNTSGSVSAEKASHVRDPNSTQGAFTSREEALNMAYEHTLDFSDSCDEAESLECGNLCDASTLTPTSESETIYSDEYSEASDESDEVSAKSADEPPVSPECMMGLLSRYIDCTPQLHNTSMRLLITRSAIGPSALIPSQVIRCNRSNFVSYAEVRDHLELWPLFKCLRPPPTGLEAATPTSEIPAPLKPSEMPKLLVVLDLDETLVHMHDRPSDHFDYLVNIVENDDLESSLALDRQQKSDIVGFTVHPTMQVSLRPGVVEFFKYLRSMSQHYTVALYTAGTRHYANAILHALDPDCEVISPTVRFYRNSCEVCATPQSLRGMSASTLGIGNHQRDETVPPFYLQKDLEVFGWPLSRVVFFDNSLLSFMKNPDNGVWIRPWRGAQPYIDDGYVHFSSEEPPSSPSIATMPGQDGLYEFGQVVRLLEELAAERDVRESLRRKFTLSDVIEAVLGTDNHPPHVEAMLAA</sequence>
<evidence type="ECO:0000259" key="3">
    <source>
        <dbReference type="PROSITE" id="PS50969"/>
    </source>
</evidence>
<keyword evidence="1" id="KW-0811">Translocation</keyword>
<dbReference type="GeneID" id="94194889"/>
<gene>
    <name evidence="4" type="ORF">BcabD6B2_28430</name>
</gene>
<dbReference type="GO" id="GO:0015031">
    <property type="term" value="P:protein transport"/>
    <property type="evidence" value="ECO:0007669"/>
    <property type="project" value="UniProtKB-KW"/>
</dbReference>
<evidence type="ECO:0000256" key="1">
    <source>
        <dbReference type="RuleBase" id="RU365079"/>
    </source>
</evidence>
<evidence type="ECO:0000256" key="2">
    <source>
        <dbReference type="SAM" id="MobiDB-lite"/>
    </source>
</evidence>
<comment type="function">
    <text evidence="1">Essential component of the TIM23 complex, a complex that mediates the translocation of transit peptide-containing proteins across the mitochondrial inner membrane.</text>
</comment>
<name>A0AAV4LUI0_BABCB</name>
<protein>
    <recommendedName>
        <fullName evidence="1">Mitochondrial import inner membrane translocase subunit TIM50</fullName>
    </recommendedName>
</protein>
<reference evidence="4 5" key="1">
    <citation type="submission" date="2021-06" db="EMBL/GenBank/DDBJ databases">
        <title>Genome sequence of Babesia caballi.</title>
        <authorList>
            <person name="Yamagishi J."/>
            <person name="Kidaka T."/>
            <person name="Ochi A."/>
        </authorList>
    </citation>
    <scope>NUCLEOTIDE SEQUENCE [LARGE SCALE GENOMIC DNA]</scope>
    <source>
        <strain evidence="4">USDA-D6B2</strain>
    </source>
</reference>
<dbReference type="InterPro" id="IPR023214">
    <property type="entry name" value="HAD_sf"/>
</dbReference>
<organism evidence="4 5">
    <name type="scientific">Babesia caballi</name>
    <dbReference type="NCBI Taxonomy" id="5871"/>
    <lineage>
        <taxon>Eukaryota</taxon>
        <taxon>Sar</taxon>
        <taxon>Alveolata</taxon>
        <taxon>Apicomplexa</taxon>
        <taxon>Aconoidasida</taxon>
        <taxon>Piroplasmida</taxon>
        <taxon>Babesiidae</taxon>
        <taxon>Babesia</taxon>
    </lineage>
</organism>
<dbReference type="AlphaFoldDB" id="A0AAV4LUI0"/>
<dbReference type="PANTHER" id="PTHR12210">
    <property type="entry name" value="DULLARD PROTEIN PHOSPHATASE"/>
    <property type="match status" value="1"/>
</dbReference>
<comment type="similarity">
    <text evidence="1">Belongs to the TIM50 family.</text>
</comment>
<dbReference type="RefSeq" id="XP_067715477.1">
    <property type="nucleotide sequence ID" value="XM_067859376.1"/>
</dbReference>
<evidence type="ECO:0000313" key="5">
    <source>
        <dbReference type="Proteomes" id="UP001497744"/>
    </source>
</evidence>
<feature type="compositionally biased region" description="Acidic residues" evidence="2">
    <location>
        <begin position="113"/>
        <end position="123"/>
    </location>
</feature>
<proteinExistence type="inferred from homology"/>
<keyword evidence="1" id="KW-0496">Mitochondrion</keyword>
<comment type="caution">
    <text evidence="4">The sequence shown here is derived from an EMBL/GenBank/DDBJ whole genome shotgun (WGS) entry which is preliminary data.</text>
</comment>
<dbReference type="Pfam" id="PF03031">
    <property type="entry name" value="NIF"/>
    <property type="match status" value="1"/>
</dbReference>
<dbReference type="PROSITE" id="PS50969">
    <property type="entry name" value="FCP1"/>
    <property type="match status" value="1"/>
</dbReference>
<dbReference type="Gene3D" id="3.40.50.1000">
    <property type="entry name" value="HAD superfamily/HAD-like"/>
    <property type="match status" value="1"/>
</dbReference>
<keyword evidence="1" id="KW-0809">Transit peptide</keyword>
<keyword evidence="1" id="KW-0813">Transport</keyword>
<dbReference type="SMART" id="SM00577">
    <property type="entry name" value="CPDc"/>
    <property type="match status" value="1"/>
</dbReference>
<dbReference type="CDD" id="cd07521">
    <property type="entry name" value="HAD_FCP1-like"/>
    <property type="match status" value="1"/>
</dbReference>
<keyword evidence="1" id="KW-0653">Protein transport</keyword>
<keyword evidence="5" id="KW-1185">Reference proteome</keyword>
<dbReference type="GO" id="GO:0005744">
    <property type="term" value="C:TIM23 mitochondrial import inner membrane translocase complex"/>
    <property type="evidence" value="ECO:0007669"/>
    <property type="project" value="UniProtKB-UniRule"/>
</dbReference>
<dbReference type="InterPro" id="IPR004274">
    <property type="entry name" value="FCP1_dom"/>
</dbReference>
<feature type="region of interest" description="Disordered" evidence="2">
    <location>
        <begin position="102"/>
        <end position="133"/>
    </location>
</feature>
<dbReference type="EMBL" id="BPLF01000002">
    <property type="protein sequence ID" value="GIX63408.1"/>
    <property type="molecule type" value="Genomic_DNA"/>
</dbReference>